<evidence type="ECO:0000313" key="2">
    <source>
        <dbReference type="Proteomes" id="UP000178082"/>
    </source>
</evidence>
<protein>
    <submittedName>
        <fullName evidence="1">Uncharacterized protein</fullName>
    </submittedName>
</protein>
<dbReference type="AlphaFoldDB" id="A0A1F7SFL0"/>
<reference evidence="1 2" key="1">
    <citation type="journal article" date="2016" name="Nat. Commun.">
        <title>Thousands of microbial genomes shed light on interconnected biogeochemical processes in an aquifer system.</title>
        <authorList>
            <person name="Anantharaman K."/>
            <person name="Brown C.T."/>
            <person name="Hug L.A."/>
            <person name="Sharon I."/>
            <person name="Castelle C.J."/>
            <person name="Probst A.J."/>
            <person name="Thomas B.C."/>
            <person name="Singh A."/>
            <person name="Wilkins M.J."/>
            <person name="Karaoz U."/>
            <person name="Brodie E.L."/>
            <person name="Williams K.H."/>
            <person name="Hubbard S.S."/>
            <person name="Banfield J.F."/>
        </authorList>
    </citation>
    <scope>NUCLEOTIDE SEQUENCE [LARGE SCALE GENOMIC DNA]</scope>
</reference>
<proteinExistence type="predicted"/>
<dbReference type="Proteomes" id="UP000178082">
    <property type="component" value="Unassembled WGS sequence"/>
</dbReference>
<dbReference type="STRING" id="1817883.A3G31_11565"/>
<dbReference type="EMBL" id="MGDI01000031">
    <property type="protein sequence ID" value="OGL52596.1"/>
    <property type="molecule type" value="Genomic_DNA"/>
</dbReference>
<name>A0A1F7SFL0_9BACT</name>
<organism evidence="1 2">
    <name type="scientific">Candidatus Schekmanbacteria bacterium RIFCSPLOWO2_12_FULL_38_15</name>
    <dbReference type="NCBI Taxonomy" id="1817883"/>
    <lineage>
        <taxon>Bacteria</taxon>
        <taxon>Candidatus Schekmaniibacteriota</taxon>
    </lineage>
</organism>
<sequence length="120" mass="12996">MKKNIFLPALLGISLTLIIPFKSYSEEAVTVTGEIIDTYCYALMGVKGESHKQCAVDCIKKGIAPGLLEDGKDKIYILLPNKDRSPLPNAVIEKAGKKVTVKGTEHKSGGVFFLTVDSVK</sequence>
<evidence type="ECO:0000313" key="1">
    <source>
        <dbReference type="EMBL" id="OGL52596.1"/>
    </source>
</evidence>
<accession>A0A1F7SFL0</accession>
<comment type="caution">
    <text evidence="1">The sequence shown here is derived from an EMBL/GenBank/DDBJ whole genome shotgun (WGS) entry which is preliminary data.</text>
</comment>
<gene>
    <name evidence="1" type="ORF">A3G31_11565</name>
</gene>